<dbReference type="RefSeq" id="XP_015664066.1">
    <property type="nucleotide sequence ID" value="XM_015796058.1"/>
</dbReference>
<keyword evidence="3" id="KW-1185">Reference proteome</keyword>
<dbReference type="EMBL" id="LGTL01000001">
    <property type="protein sequence ID" value="KPA85627.1"/>
    <property type="molecule type" value="Genomic_DNA"/>
</dbReference>
<dbReference type="OMA" id="AADCPYM"/>
<evidence type="ECO:0000256" key="1">
    <source>
        <dbReference type="SAM" id="MobiDB-lite"/>
    </source>
</evidence>
<dbReference type="OrthoDB" id="266192at2759"/>
<evidence type="ECO:0000313" key="3">
    <source>
        <dbReference type="Proteomes" id="UP000037923"/>
    </source>
</evidence>
<dbReference type="VEuPathDB" id="TriTrypDB:LpyrH10_01_0310"/>
<dbReference type="AlphaFoldDB" id="A0A0M9G9P2"/>
<dbReference type="RefSeq" id="XP_015664067.1">
    <property type="nucleotide sequence ID" value="XM_015796059.1"/>
</dbReference>
<protein>
    <submittedName>
        <fullName evidence="2">Uncharacterized protein</fullName>
    </submittedName>
</protein>
<feature type="compositionally biased region" description="Polar residues" evidence="1">
    <location>
        <begin position="1"/>
        <end position="16"/>
    </location>
</feature>
<reference evidence="2 3" key="1">
    <citation type="submission" date="2015-07" db="EMBL/GenBank/DDBJ databases">
        <title>High-quality genome of monoxenous trypanosomatid Leptomonas pyrrhocoris.</title>
        <authorList>
            <person name="Flegontov P."/>
            <person name="Butenko A."/>
            <person name="Firsov S."/>
            <person name="Vlcek C."/>
            <person name="Logacheva M.D."/>
            <person name="Field M."/>
            <person name="Filatov D."/>
            <person name="Flegontova O."/>
            <person name="Gerasimov E."/>
            <person name="Jackson A.P."/>
            <person name="Kelly S."/>
            <person name="Opperdoes F."/>
            <person name="O'Reilly A."/>
            <person name="Votypka J."/>
            <person name="Yurchenko V."/>
            <person name="Lukes J."/>
        </authorList>
    </citation>
    <scope>NUCLEOTIDE SEQUENCE [LARGE SCALE GENOMIC DNA]</scope>
    <source>
        <strain evidence="2">H10</strain>
    </source>
</reference>
<feature type="region of interest" description="Disordered" evidence="1">
    <location>
        <begin position="1"/>
        <end position="23"/>
    </location>
</feature>
<comment type="caution">
    <text evidence="2">The sequence shown here is derived from an EMBL/GenBank/DDBJ whole genome shotgun (WGS) entry which is preliminary data.</text>
</comment>
<dbReference type="EMBL" id="LGTL01000001">
    <property type="protein sequence ID" value="KPA85628.1"/>
    <property type="molecule type" value="Genomic_DNA"/>
</dbReference>
<gene>
    <name evidence="2" type="ORF">ABB37_00031</name>
</gene>
<dbReference type="GeneID" id="26900329"/>
<evidence type="ECO:0000313" key="2">
    <source>
        <dbReference type="EMBL" id="KPA85627.1"/>
    </source>
</evidence>
<dbReference type="Proteomes" id="UP000037923">
    <property type="component" value="Unassembled WGS sequence"/>
</dbReference>
<accession>A0A0M9G9P2</accession>
<sequence>MPSLSFTSPGAPNRLSSDPHRPSLFSAGFVPASRRLGSSHDSFRPKQRGWDSSLFRQDSLGDYAVSDGTLDDTQASLILVDEEVRQHADRHTKRLRQLQAREARQRSLLVDEERQQFDNLTSLHRTYSAIADTCVALRHSQEAKKQHHAQQSKRWSQLLVADAMADLVLQEELSRRSLLHAETAVRETTLRLQRAEANGLASHEDVFRVVHAEQVRRAFLLREEARAVEAMRIPHFIALPCITATASPKSSWGLSKYVGPNFWREVDKIDLMAAERCPFRCAADCPYVPASTRELGRAWAVASAKAARSGRAARATDGPRRRNITEVGKQRVLCAAAKSHLREATTFLPSLRVGI</sequence>
<name>A0A0M9G9P2_LEPPY</name>
<organism evidence="2 3">
    <name type="scientific">Leptomonas pyrrhocoris</name>
    <name type="common">Firebug parasite</name>
    <dbReference type="NCBI Taxonomy" id="157538"/>
    <lineage>
        <taxon>Eukaryota</taxon>
        <taxon>Discoba</taxon>
        <taxon>Euglenozoa</taxon>
        <taxon>Kinetoplastea</taxon>
        <taxon>Metakinetoplastina</taxon>
        <taxon>Trypanosomatida</taxon>
        <taxon>Trypanosomatidae</taxon>
        <taxon>Leishmaniinae</taxon>
        <taxon>Leptomonas</taxon>
    </lineage>
</organism>
<proteinExistence type="predicted"/>